<evidence type="ECO:0000313" key="1">
    <source>
        <dbReference type="EMBL" id="GGJ00684.1"/>
    </source>
</evidence>
<gene>
    <name evidence="1" type="ORF">GCM10011320_04390</name>
</gene>
<dbReference type="RefSeq" id="WP_188965263.1">
    <property type="nucleotide sequence ID" value="NZ_BMKW01000001.1"/>
</dbReference>
<sequence length="90" mass="9476">MDSIVISTDAEARQAAVLLAAIEAMEATVAVADALATERRRIDLAGLEDEVGRICVACLAAPRSTVPAVRARLEGLLRRLDQLRGALAPP</sequence>
<proteinExistence type="predicted"/>
<accession>A0A917K5E8</accession>
<reference evidence="1" key="1">
    <citation type="journal article" date="2014" name="Int. J. Syst. Evol. Microbiol.">
        <title>Complete genome sequence of Corynebacterium casei LMG S-19264T (=DSM 44701T), isolated from a smear-ripened cheese.</title>
        <authorList>
            <consortium name="US DOE Joint Genome Institute (JGI-PGF)"/>
            <person name="Walter F."/>
            <person name="Albersmeier A."/>
            <person name="Kalinowski J."/>
            <person name="Ruckert C."/>
        </authorList>
    </citation>
    <scope>NUCLEOTIDE SEQUENCE</scope>
    <source>
        <strain evidence="1">CGMCC 1.3617</strain>
    </source>
</reference>
<reference evidence="1" key="2">
    <citation type="submission" date="2020-09" db="EMBL/GenBank/DDBJ databases">
        <authorList>
            <person name="Sun Q."/>
            <person name="Zhou Y."/>
        </authorList>
    </citation>
    <scope>NUCLEOTIDE SEQUENCE</scope>
    <source>
        <strain evidence="1">CGMCC 1.3617</strain>
    </source>
</reference>
<dbReference type="Proteomes" id="UP000661507">
    <property type="component" value="Unassembled WGS sequence"/>
</dbReference>
<comment type="caution">
    <text evidence="1">The sequence shown here is derived from an EMBL/GenBank/DDBJ whole genome shotgun (WGS) entry which is preliminary data.</text>
</comment>
<dbReference type="EMBL" id="BMKW01000001">
    <property type="protein sequence ID" value="GGJ00684.1"/>
    <property type="molecule type" value="Genomic_DNA"/>
</dbReference>
<organism evidence="1 2">
    <name type="scientific">Neoroseomonas lacus</name>
    <dbReference type="NCBI Taxonomy" id="287609"/>
    <lineage>
        <taxon>Bacteria</taxon>
        <taxon>Pseudomonadati</taxon>
        <taxon>Pseudomonadota</taxon>
        <taxon>Alphaproteobacteria</taxon>
        <taxon>Acetobacterales</taxon>
        <taxon>Acetobacteraceae</taxon>
        <taxon>Neoroseomonas</taxon>
    </lineage>
</organism>
<dbReference type="AlphaFoldDB" id="A0A917K5E8"/>
<protein>
    <submittedName>
        <fullName evidence="1">Uncharacterized protein</fullName>
    </submittedName>
</protein>
<keyword evidence="2" id="KW-1185">Reference proteome</keyword>
<name>A0A917K5E8_9PROT</name>
<evidence type="ECO:0000313" key="2">
    <source>
        <dbReference type="Proteomes" id="UP000661507"/>
    </source>
</evidence>